<dbReference type="InterPro" id="IPR029069">
    <property type="entry name" value="HotDog_dom_sf"/>
</dbReference>
<dbReference type="PANTHER" id="PTHR11049:SF5">
    <property type="entry name" value="ACYL-COA THIOESTER HYDROLASE YCIA"/>
    <property type="match status" value="1"/>
</dbReference>
<protein>
    <submittedName>
        <fullName evidence="5">Acyl-CoA thioesterase</fullName>
    </submittedName>
</protein>
<dbReference type="SUPFAM" id="SSF54637">
    <property type="entry name" value="Thioesterase/thiol ester dehydrase-isomerase"/>
    <property type="match status" value="1"/>
</dbReference>
<proteinExistence type="inferred from homology"/>
<dbReference type="Proteomes" id="UP000295023">
    <property type="component" value="Unassembled WGS sequence"/>
</dbReference>
<dbReference type="PROSITE" id="PS51770">
    <property type="entry name" value="HOTDOG_ACOT"/>
    <property type="match status" value="1"/>
</dbReference>
<dbReference type="OrthoDB" id="9801856at2"/>
<dbReference type="EMBL" id="SKBM01000002">
    <property type="protein sequence ID" value="TCZ66120.1"/>
    <property type="molecule type" value="Genomic_DNA"/>
</dbReference>
<dbReference type="GO" id="GO:0006637">
    <property type="term" value="P:acyl-CoA metabolic process"/>
    <property type="evidence" value="ECO:0007669"/>
    <property type="project" value="TreeGrafter"/>
</dbReference>
<comment type="similarity">
    <text evidence="1">Belongs to the acyl coenzyme A hydrolase family.</text>
</comment>
<organism evidence="5 6">
    <name type="scientific">Roseicella aquatilis</name>
    <dbReference type="NCBI Taxonomy" id="2527868"/>
    <lineage>
        <taxon>Bacteria</taxon>
        <taxon>Pseudomonadati</taxon>
        <taxon>Pseudomonadota</taxon>
        <taxon>Alphaproteobacteria</taxon>
        <taxon>Acetobacterales</taxon>
        <taxon>Roseomonadaceae</taxon>
        <taxon>Roseicella</taxon>
    </lineage>
</organism>
<evidence type="ECO:0000256" key="2">
    <source>
        <dbReference type="ARBA" id="ARBA00022801"/>
    </source>
</evidence>
<dbReference type="InterPro" id="IPR033120">
    <property type="entry name" value="HOTDOG_ACOT"/>
</dbReference>
<keyword evidence="2 3" id="KW-0378">Hydrolase</keyword>
<evidence type="ECO:0000256" key="1">
    <source>
        <dbReference type="ARBA" id="ARBA00010458"/>
    </source>
</evidence>
<dbReference type="AlphaFoldDB" id="A0A4R4DVI0"/>
<evidence type="ECO:0000313" key="5">
    <source>
        <dbReference type="EMBL" id="TCZ66120.1"/>
    </source>
</evidence>
<dbReference type="InterPro" id="IPR006683">
    <property type="entry name" value="Thioestr_dom"/>
</dbReference>
<sequence length="125" mass="13155">MAEAPRGELAIRTVAMPSDTNPAGDIFGGWIMAQMDLAGGIGAAARAGGRVATVSCTDMAFLKPVKVGDVVCVYCDLARIGRTSLTLHVEAWVLRHGQGERIRVTAADFTYVALDEQGRPRPVGG</sequence>
<feature type="domain" description="HotDog ACOT-type" evidence="4">
    <location>
        <begin position="5"/>
        <end position="117"/>
    </location>
</feature>
<evidence type="ECO:0000313" key="6">
    <source>
        <dbReference type="Proteomes" id="UP000295023"/>
    </source>
</evidence>
<accession>A0A4R4DVI0</accession>
<gene>
    <name evidence="5" type="ORF">EXY23_03325</name>
</gene>
<dbReference type="GO" id="GO:0009062">
    <property type="term" value="P:fatty acid catabolic process"/>
    <property type="evidence" value="ECO:0007669"/>
    <property type="project" value="TreeGrafter"/>
</dbReference>
<name>A0A4R4DVI0_9PROT</name>
<dbReference type="Gene3D" id="3.10.129.10">
    <property type="entry name" value="Hotdog Thioesterase"/>
    <property type="match status" value="1"/>
</dbReference>
<evidence type="ECO:0000256" key="3">
    <source>
        <dbReference type="PROSITE-ProRule" id="PRU01106"/>
    </source>
</evidence>
<reference evidence="5 6" key="1">
    <citation type="submission" date="2019-03" db="EMBL/GenBank/DDBJ databases">
        <title>Paracraurococcus aquatilis NE82 genome sequence.</title>
        <authorList>
            <person name="Zhao Y."/>
            <person name="Du Z."/>
        </authorList>
    </citation>
    <scope>NUCLEOTIDE SEQUENCE [LARGE SCALE GENOMIC DNA]</scope>
    <source>
        <strain evidence="5 6">NE82</strain>
    </source>
</reference>
<dbReference type="GO" id="GO:0052816">
    <property type="term" value="F:long-chain fatty acyl-CoA hydrolase activity"/>
    <property type="evidence" value="ECO:0007669"/>
    <property type="project" value="TreeGrafter"/>
</dbReference>
<dbReference type="GO" id="GO:0005829">
    <property type="term" value="C:cytosol"/>
    <property type="evidence" value="ECO:0007669"/>
    <property type="project" value="TreeGrafter"/>
</dbReference>
<dbReference type="PANTHER" id="PTHR11049">
    <property type="entry name" value="ACYL COENZYME A THIOESTER HYDROLASE"/>
    <property type="match status" value="1"/>
</dbReference>
<dbReference type="Pfam" id="PF03061">
    <property type="entry name" value="4HBT"/>
    <property type="match status" value="1"/>
</dbReference>
<evidence type="ECO:0000259" key="4">
    <source>
        <dbReference type="PROSITE" id="PS51770"/>
    </source>
</evidence>
<dbReference type="RefSeq" id="WP_132284516.1">
    <property type="nucleotide sequence ID" value="NZ_SKBM01000002.1"/>
</dbReference>
<dbReference type="InterPro" id="IPR040170">
    <property type="entry name" value="Cytosol_ACT"/>
</dbReference>
<keyword evidence="6" id="KW-1185">Reference proteome</keyword>
<comment type="caution">
    <text evidence="5">The sequence shown here is derived from an EMBL/GenBank/DDBJ whole genome shotgun (WGS) entry which is preliminary data.</text>
</comment>
<dbReference type="CDD" id="cd03442">
    <property type="entry name" value="BFIT_BACH"/>
    <property type="match status" value="1"/>
</dbReference>